<evidence type="ECO:0000256" key="1">
    <source>
        <dbReference type="SAM" id="SignalP"/>
    </source>
</evidence>
<dbReference type="RefSeq" id="XP_035829711.1">
    <property type="nucleotide sequence ID" value="XM_035973818.1"/>
</dbReference>
<dbReference type="Proteomes" id="UP000694888">
    <property type="component" value="Unplaced"/>
</dbReference>
<evidence type="ECO:0000313" key="3">
    <source>
        <dbReference type="RefSeq" id="XP_035829711.1"/>
    </source>
</evidence>
<feature type="signal peptide" evidence="1">
    <location>
        <begin position="1"/>
        <end position="20"/>
    </location>
</feature>
<proteinExistence type="predicted"/>
<accession>A0ABM1W4W8</accession>
<dbReference type="GeneID" id="118479168"/>
<gene>
    <name evidence="3" type="primary">LOC118479168</name>
</gene>
<sequence>MRMLACALLTCLTLTAGVSARVVFRPEGFVKLPDANGAYVLNAGTANKAAFDPVNKLLYVVGHNADVMNIVDMRQSLTNPNHGRVIKFDGVNQGLPNDVKASDLGFVF</sequence>
<keyword evidence="2" id="KW-1185">Reference proteome</keyword>
<organism evidence="2 3">
    <name type="scientific">Aplysia californica</name>
    <name type="common">California sea hare</name>
    <dbReference type="NCBI Taxonomy" id="6500"/>
    <lineage>
        <taxon>Eukaryota</taxon>
        <taxon>Metazoa</taxon>
        <taxon>Spiralia</taxon>
        <taxon>Lophotrochozoa</taxon>
        <taxon>Mollusca</taxon>
        <taxon>Gastropoda</taxon>
        <taxon>Heterobranchia</taxon>
        <taxon>Euthyneura</taxon>
        <taxon>Tectipleura</taxon>
        <taxon>Aplysiida</taxon>
        <taxon>Aplysioidea</taxon>
        <taxon>Aplysiidae</taxon>
        <taxon>Aplysia</taxon>
    </lineage>
</organism>
<protein>
    <submittedName>
        <fullName evidence="3">Uncharacterized protein LOC118479168</fullName>
    </submittedName>
</protein>
<keyword evidence="1" id="KW-0732">Signal</keyword>
<name>A0ABM1W4W8_APLCA</name>
<reference evidence="3" key="1">
    <citation type="submission" date="2025-08" db="UniProtKB">
        <authorList>
            <consortium name="RefSeq"/>
        </authorList>
    </citation>
    <scope>IDENTIFICATION</scope>
</reference>
<evidence type="ECO:0000313" key="2">
    <source>
        <dbReference type="Proteomes" id="UP000694888"/>
    </source>
</evidence>
<feature type="chain" id="PRO_5046652465" evidence="1">
    <location>
        <begin position="21"/>
        <end position="108"/>
    </location>
</feature>